<dbReference type="EMBL" id="JBGFUD010004077">
    <property type="protein sequence ID" value="MFH4979334.1"/>
    <property type="molecule type" value="Genomic_DNA"/>
</dbReference>
<accession>A0ABD6EH81</accession>
<comment type="caution">
    <text evidence="1">The sequence shown here is derived from an EMBL/GenBank/DDBJ whole genome shotgun (WGS) entry which is preliminary data.</text>
</comment>
<evidence type="ECO:0000313" key="2">
    <source>
        <dbReference type="Proteomes" id="UP001608902"/>
    </source>
</evidence>
<dbReference type="Proteomes" id="UP001608902">
    <property type="component" value="Unassembled WGS sequence"/>
</dbReference>
<protein>
    <submittedName>
        <fullName evidence="1">Uncharacterized protein</fullName>
    </submittedName>
</protein>
<name>A0ABD6EH81_9BILA</name>
<keyword evidence="2" id="KW-1185">Reference proteome</keyword>
<gene>
    <name evidence="1" type="ORF">AB6A40_006043</name>
</gene>
<reference evidence="1 2" key="1">
    <citation type="submission" date="2024-08" db="EMBL/GenBank/DDBJ databases">
        <title>Gnathostoma spinigerum genome.</title>
        <authorList>
            <person name="Gonzalez-Bertolin B."/>
            <person name="Monzon S."/>
            <person name="Zaballos A."/>
            <person name="Jimenez P."/>
            <person name="Dekumyoy P."/>
            <person name="Varona S."/>
            <person name="Cuesta I."/>
            <person name="Sumanam S."/>
            <person name="Adisakwattana P."/>
            <person name="Gasser R.B."/>
            <person name="Hernandez-Gonzalez A."/>
            <person name="Young N.D."/>
            <person name="Perteguer M.J."/>
        </authorList>
    </citation>
    <scope>NUCLEOTIDE SEQUENCE [LARGE SCALE GENOMIC DNA]</scope>
    <source>
        <strain evidence="1">AL3</strain>
        <tissue evidence="1">Liver</tissue>
    </source>
</reference>
<organism evidence="1 2">
    <name type="scientific">Gnathostoma spinigerum</name>
    <dbReference type="NCBI Taxonomy" id="75299"/>
    <lineage>
        <taxon>Eukaryota</taxon>
        <taxon>Metazoa</taxon>
        <taxon>Ecdysozoa</taxon>
        <taxon>Nematoda</taxon>
        <taxon>Chromadorea</taxon>
        <taxon>Rhabditida</taxon>
        <taxon>Spirurina</taxon>
        <taxon>Gnathostomatomorpha</taxon>
        <taxon>Gnathostomatoidea</taxon>
        <taxon>Gnathostomatidae</taxon>
        <taxon>Gnathostoma</taxon>
    </lineage>
</organism>
<dbReference type="AlphaFoldDB" id="A0ABD6EH81"/>
<sequence>MADERQGTEQLEYFRPRRNGDKARVMMDVLDVSSYLLTVSFMEKRKQVLVPMVSLQSLVMISRRKLHYAVLKLRGVTKCSAVQGLCVTSEGTCNIFKYFCVSKFSSKCNI</sequence>
<evidence type="ECO:0000313" key="1">
    <source>
        <dbReference type="EMBL" id="MFH4979334.1"/>
    </source>
</evidence>
<proteinExistence type="predicted"/>